<organism evidence="1 2">
    <name type="scientific">Microcystis aeruginosa FD4</name>
    <dbReference type="NCBI Taxonomy" id="2686288"/>
    <lineage>
        <taxon>Bacteria</taxon>
        <taxon>Bacillati</taxon>
        <taxon>Cyanobacteriota</taxon>
        <taxon>Cyanophyceae</taxon>
        <taxon>Oscillatoriophycideae</taxon>
        <taxon>Chroococcales</taxon>
        <taxon>Microcystaceae</taxon>
        <taxon>Microcystis</taxon>
    </lineage>
</organism>
<accession>A0A857D2D0</accession>
<evidence type="ECO:0000313" key="2">
    <source>
        <dbReference type="Proteomes" id="UP000438345"/>
    </source>
</evidence>
<dbReference type="GO" id="GO:0003677">
    <property type="term" value="F:DNA binding"/>
    <property type="evidence" value="ECO:0007669"/>
    <property type="project" value="InterPro"/>
</dbReference>
<dbReference type="Gene3D" id="3.40.580.10">
    <property type="entry name" value="Eco RI Endonuclease, subunit A"/>
    <property type="match status" value="1"/>
</dbReference>
<dbReference type="GO" id="GO:0032259">
    <property type="term" value="P:methylation"/>
    <property type="evidence" value="ECO:0007669"/>
    <property type="project" value="InterPro"/>
</dbReference>
<gene>
    <name evidence="1" type="ORF">GQR42_09345</name>
</gene>
<dbReference type="GO" id="GO:0008168">
    <property type="term" value="F:methyltransferase activity"/>
    <property type="evidence" value="ECO:0007669"/>
    <property type="project" value="InterPro"/>
</dbReference>
<dbReference type="SUPFAM" id="SSF52980">
    <property type="entry name" value="Restriction endonuclease-like"/>
    <property type="match status" value="1"/>
</dbReference>
<proteinExistence type="predicted"/>
<dbReference type="RefSeq" id="WP_158199754.1">
    <property type="nucleotide sequence ID" value="NZ_CP046973.1"/>
</dbReference>
<dbReference type="PROSITE" id="PS00092">
    <property type="entry name" value="N6_MTASE"/>
    <property type="match status" value="1"/>
</dbReference>
<evidence type="ECO:0000313" key="1">
    <source>
        <dbReference type="EMBL" id="QGZ89736.1"/>
    </source>
</evidence>
<dbReference type="InterPro" id="IPR011336">
    <property type="entry name" value="Restrct_endonuc_II_EcoRI/MunI"/>
</dbReference>
<sequence length="392" mass="45943">MTKKNQSKRLTNQHKESKGVVGIFGDEAKSHDITVGKISLFVIEQLEKEFPQYRLKMARNATNELLQKAKKSKSDEFYTQLSDIESELQHYKSHFENQVVYCNCDDHRISNFFNYFTSNFNELGLKKIITSCYREQVKNLFNTEEDEKGFFFEYTGTEGEKNKPTSTDLVYFNGDGDFRSSESIELLKQSDIVVTNPPFSLFREYVAQLVKYDKKFLIIGNINAITYKEIFKLIKENKAWLGINLGRGISGFIVPEHYELYGTETRIDNSGNRIISPNNCLWLTNLDNFKRHEDIELTKKYFGNEVQYPKYDNYDGININKTQDIPIDYKGYMGVPITFLHKFNSDQFEIIKFRKGNDDKDLSVNGKCPYFRIIIKNKRIQTEYIDLTDKER</sequence>
<protein>
    <submittedName>
        <fullName evidence="1">Adenosine deaminase</fullName>
    </submittedName>
</protein>
<dbReference type="Proteomes" id="UP000438345">
    <property type="component" value="Chromosome"/>
</dbReference>
<reference evidence="1 2" key="1">
    <citation type="submission" date="2019-12" db="EMBL/GenBank/DDBJ databases">
        <title>Complete genome sequence of Microcystis aeruginosa strain FD4.</title>
        <authorList>
            <person name="Urakawa H."/>
        </authorList>
    </citation>
    <scope>NUCLEOTIDE SEQUENCE [LARGE SCALE GENOMIC DNA]</scope>
    <source>
        <strain evidence="1 2">FD4</strain>
    </source>
</reference>
<dbReference type="Pfam" id="PF13651">
    <property type="entry name" value="EcoRI_methylase"/>
    <property type="match status" value="1"/>
</dbReference>
<dbReference type="AlphaFoldDB" id="A0A857D2D0"/>
<dbReference type="InterPro" id="IPR002052">
    <property type="entry name" value="DNA_methylase_N6_adenine_CS"/>
</dbReference>
<name>A0A857D2D0_MICAE</name>
<dbReference type="GO" id="GO:0000287">
    <property type="term" value="F:magnesium ion binding"/>
    <property type="evidence" value="ECO:0007669"/>
    <property type="project" value="InterPro"/>
</dbReference>
<dbReference type="EMBL" id="CP046973">
    <property type="protein sequence ID" value="QGZ89736.1"/>
    <property type="molecule type" value="Genomic_DNA"/>
</dbReference>
<dbReference type="GO" id="GO:0009036">
    <property type="term" value="F:type II site-specific deoxyribonuclease activity"/>
    <property type="evidence" value="ECO:0007669"/>
    <property type="project" value="InterPro"/>
</dbReference>
<dbReference type="InterPro" id="IPR011335">
    <property type="entry name" value="Restrct_endonuc-II-like"/>
</dbReference>
<dbReference type="GO" id="GO:0009307">
    <property type="term" value="P:DNA restriction-modification system"/>
    <property type="evidence" value="ECO:0007669"/>
    <property type="project" value="InterPro"/>
</dbReference>
<dbReference type="InterPro" id="IPR025247">
    <property type="entry name" value="EcoRI-like_methylase"/>
</dbReference>